<dbReference type="RefSeq" id="WP_079422107.1">
    <property type="nucleotide sequence ID" value="NZ_MZGV01000004.1"/>
</dbReference>
<keyword evidence="3 4" id="KW-0732">Signal</keyword>
<comment type="similarity">
    <text evidence="1">Belongs to the bacterial solute-binding protein 1 family.</text>
</comment>
<dbReference type="Proteomes" id="UP000190080">
    <property type="component" value="Unassembled WGS sequence"/>
</dbReference>
<dbReference type="PANTHER" id="PTHR30061">
    <property type="entry name" value="MALTOSE-BINDING PERIPLASMIC PROTEIN"/>
    <property type="match status" value="1"/>
</dbReference>
<sequence length="408" mass="45318">MKLKKILTAFVSMAVMSSLAACSSSKGSVNDDSGGKKNITLTVWHQYLPDTEKLLINSFKDFTKQTGIKLKFEKQENIDNKIEIGSQSGKLPDIIIRSNDMVGKLTVMGAIKPLNGLISKSDLKNTMKTAIDGFTYRGKLYGVPGHLETVTLIYNKDLIPEPPKTMDELLQKAKQLSKDNKFGFLIPPKDPYFNSCFFNGSNKDKYLTTDGKASLNTPENIETLKYLKQLSKYYPKDLDNQMVSQLFDDKKVAMMISGPWDIAKLKQLKINYGLALIPISSNTNEPAAPFVSVQGMMMTSSCKDEQAAAKVLKYYLGENVAMAYFKSGGYMPSNSSVYNKAEVKADKDILAFKAQAEVGIAQPNIPEMGVMWQPATDLLQGTIVLRQDPQKTAEKFQKRAEDAISNMK</sequence>
<feature type="signal peptide" evidence="4">
    <location>
        <begin position="1"/>
        <end position="20"/>
    </location>
</feature>
<evidence type="ECO:0000256" key="1">
    <source>
        <dbReference type="ARBA" id="ARBA00008520"/>
    </source>
</evidence>
<keyword evidence="6" id="KW-1185">Reference proteome</keyword>
<evidence type="ECO:0000256" key="4">
    <source>
        <dbReference type="SAM" id="SignalP"/>
    </source>
</evidence>
<organism evidence="5 6">
    <name type="scientific">Clostridium oryzae</name>
    <dbReference type="NCBI Taxonomy" id="1450648"/>
    <lineage>
        <taxon>Bacteria</taxon>
        <taxon>Bacillati</taxon>
        <taxon>Bacillota</taxon>
        <taxon>Clostridia</taxon>
        <taxon>Eubacteriales</taxon>
        <taxon>Clostridiaceae</taxon>
        <taxon>Clostridium</taxon>
    </lineage>
</organism>
<accession>A0A1V4IWM9</accession>
<protein>
    <submittedName>
        <fullName evidence="5">Maltodextrin-binding protein MdxE</fullName>
    </submittedName>
</protein>
<evidence type="ECO:0000313" key="5">
    <source>
        <dbReference type="EMBL" id="OPJ64458.1"/>
    </source>
</evidence>
<dbReference type="InterPro" id="IPR006059">
    <property type="entry name" value="SBP"/>
</dbReference>
<dbReference type="PANTHER" id="PTHR30061:SF50">
    <property type="entry name" value="MALTOSE_MALTODEXTRIN-BINDING PERIPLASMIC PROTEIN"/>
    <property type="match status" value="1"/>
</dbReference>
<evidence type="ECO:0000313" key="6">
    <source>
        <dbReference type="Proteomes" id="UP000190080"/>
    </source>
</evidence>
<feature type="chain" id="PRO_5039399806" evidence="4">
    <location>
        <begin position="21"/>
        <end position="408"/>
    </location>
</feature>
<dbReference type="EMBL" id="MZGV01000004">
    <property type="protein sequence ID" value="OPJ64458.1"/>
    <property type="molecule type" value="Genomic_DNA"/>
</dbReference>
<comment type="caution">
    <text evidence="5">The sequence shown here is derived from an EMBL/GenBank/DDBJ whole genome shotgun (WGS) entry which is preliminary data.</text>
</comment>
<gene>
    <name evidence="5" type="primary">mdxE</name>
    <name evidence="5" type="ORF">CLORY_06520</name>
</gene>
<dbReference type="GO" id="GO:1901982">
    <property type="term" value="F:maltose binding"/>
    <property type="evidence" value="ECO:0007669"/>
    <property type="project" value="TreeGrafter"/>
</dbReference>
<dbReference type="AlphaFoldDB" id="A0A1V4IWM9"/>
<proteinExistence type="inferred from homology"/>
<reference evidence="5 6" key="1">
    <citation type="submission" date="2017-03" db="EMBL/GenBank/DDBJ databases">
        <title>Genome sequence of Clostridium oryzae DSM 28571.</title>
        <authorList>
            <person name="Poehlein A."/>
            <person name="Daniel R."/>
        </authorList>
    </citation>
    <scope>NUCLEOTIDE SEQUENCE [LARGE SCALE GENOMIC DNA]</scope>
    <source>
        <strain evidence="5 6">DSM 28571</strain>
    </source>
</reference>
<evidence type="ECO:0000256" key="2">
    <source>
        <dbReference type="ARBA" id="ARBA00022448"/>
    </source>
</evidence>
<dbReference type="GO" id="GO:0042956">
    <property type="term" value="P:maltodextrin transmembrane transport"/>
    <property type="evidence" value="ECO:0007669"/>
    <property type="project" value="TreeGrafter"/>
</dbReference>
<dbReference type="GO" id="GO:0055052">
    <property type="term" value="C:ATP-binding cassette (ABC) transporter complex, substrate-binding subunit-containing"/>
    <property type="evidence" value="ECO:0007669"/>
    <property type="project" value="TreeGrafter"/>
</dbReference>
<evidence type="ECO:0000256" key="3">
    <source>
        <dbReference type="ARBA" id="ARBA00022729"/>
    </source>
</evidence>
<keyword evidence="2" id="KW-0813">Transport</keyword>
<dbReference type="OrthoDB" id="9766758at2"/>
<dbReference type="GO" id="GO:0015768">
    <property type="term" value="P:maltose transport"/>
    <property type="evidence" value="ECO:0007669"/>
    <property type="project" value="TreeGrafter"/>
</dbReference>
<dbReference type="SUPFAM" id="SSF53850">
    <property type="entry name" value="Periplasmic binding protein-like II"/>
    <property type="match status" value="1"/>
</dbReference>
<dbReference type="Pfam" id="PF13416">
    <property type="entry name" value="SBP_bac_8"/>
    <property type="match status" value="1"/>
</dbReference>
<name>A0A1V4IWM9_9CLOT</name>
<dbReference type="STRING" id="1450648.CLORY_06520"/>
<dbReference type="PROSITE" id="PS51257">
    <property type="entry name" value="PROKAR_LIPOPROTEIN"/>
    <property type="match status" value="1"/>
</dbReference>
<dbReference type="Gene3D" id="3.40.190.10">
    <property type="entry name" value="Periplasmic binding protein-like II"/>
    <property type="match status" value="2"/>
</dbReference>